<keyword evidence="2 4" id="KW-0238">DNA-binding</keyword>
<dbReference type="GO" id="GO:0000976">
    <property type="term" value="F:transcription cis-regulatory region binding"/>
    <property type="evidence" value="ECO:0007669"/>
    <property type="project" value="TreeGrafter"/>
</dbReference>
<feature type="DNA-binding region" description="H-T-H motif" evidence="4">
    <location>
        <begin position="33"/>
        <end position="52"/>
    </location>
</feature>
<dbReference type="InterPro" id="IPR001647">
    <property type="entry name" value="HTH_TetR"/>
</dbReference>
<keyword evidence="1" id="KW-0805">Transcription regulation</keyword>
<accession>A0A839N8Q6</accession>
<feature type="domain" description="HTH tetR-type" evidence="5">
    <location>
        <begin position="10"/>
        <end position="70"/>
    </location>
</feature>
<dbReference type="PANTHER" id="PTHR30055:SF234">
    <property type="entry name" value="HTH-TYPE TRANSCRIPTIONAL REGULATOR BETI"/>
    <property type="match status" value="1"/>
</dbReference>
<sequence>MARPARPVDPASERSLLLAAATAFARDGYRAASMNDVLQTAGWAKSSLYHYFDGKRGLHDRVVLALREELGSGLAVPELDTLTATDFWPAMARLVDSLADTADRHPEVRHLGLMYHRDDTAEADGALQALRDDVAGWLNAALRRGLDLGLVRQDIPADLAVELTVTVLGVLDRWAMERAAEAPGGQQAGRLSLRLVQDLIGAQGHQT</sequence>
<proteinExistence type="predicted"/>
<evidence type="ECO:0000256" key="1">
    <source>
        <dbReference type="ARBA" id="ARBA00023015"/>
    </source>
</evidence>
<keyword evidence="7" id="KW-1185">Reference proteome</keyword>
<dbReference type="EMBL" id="JACHVQ010000003">
    <property type="protein sequence ID" value="MBB2893607.1"/>
    <property type="molecule type" value="Genomic_DNA"/>
</dbReference>
<dbReference type="GO" id="GO:0003700">
    <property type="term" value="F:DNA-binding transcription factor activity"/>
    <property type="evidence" value="ECO:0007669"/>
    <property type="project" value="TreeGrafter"/>
</dbReference>
<dbReference type="InterPro" id="IPR009057">
    <property type="entry name" value="Homeodomain-like_sf"/>
</dbReference>
<evidence type="ECO:0000313" key="6">
    <source>
        <dbReference type="EMBL" id="MBB2893607.1"/>
    </source>
</evidence>
<evidence type="ECO:0000256" key="3">
    <source>
        <dbReference type="ARBA" id="ARBA00023163"/>
    </source>
</evidence>
<dbReference type="InterPro" id="IPR036271">
    <property type="entry name" value="Tet_transcr_reg_TetR-rel_C_sf"/>
</dbReference>
<comment type="caution">
    <text evidence="6">The sequence shown here is derived from an EMBL/GenBank/DDBJ whole genome shotgun (WGS) entry which is preliminary data.</text>
</comment>
<evidence type="ECO:0000256" key="4">
    <source>
        <dbReference type="PROSITE-ProRule" id="PRU00335"/>
    </source>
</evidence>
<evidence type="ECO:0000313" key="7">
    <source>
        <dbReference type="Proteomes" id="UP000559182"/>
    </source>
</evidence>
<dbReference type="PROSITE" id="PS50977">
    <property type="entry name" value="HTH_TETR_2"/>
    <property type="match status" value="1"/>
</dbReference>
<protein>
    <submittedName>
        <fullName evidence="6">AcrR family transcriptional regulator</fullName>
    </submittedName>
</protein>
<dbReference type="RefSeq" id="WP_183322074.1">
    <property type="nucleotide sequence ID" value="NZ_JACHVQ010000003.1"/>
</dbReference>
<dbReference type="PANTHER" id="PTHR30055">
    <property type="entry name" value="HTH-TYPE TRANSCRIPTIONAL REGULATOR RUTR"/>
    <property type="match status" value="1"/>
</dbReference>
<dbReference type="Proteomes" id="UP000559182">
    <property type="component" value="Unassembled WGS sequence"/>
</dbReference>
<dbReference type="InterPro" id="IPR050109">
    <property type="entry name" value="HTH-type_TetR-like_transc_reg"/>
</dbReference>
<keyword evidence="3" id="KW-0804">Transcription</keyword>
<reference evidence="6 7" key="1">
    <citation type="submission" date="2020-08" db="EMBL/GenBank/DDBJ databases">
        <title>Sequencing the genomes of 1000 actinobacteria strains.</title>
        <authorList>
            <person name="Klenk H.-P."/>
        </authorList>
    </citation>
    <scope>NUCLEOTIDE SEQUENCE [LARGE SCALE GENOMIC DNA]</scope>
    <source>
        <strain evidence="6 7">DSM 105369</strain>
    </source>
</reference>
<dbReference type="Pfam" id="PF00440">
    <property type="entry name" value="TetR_N"/>
    <property type="match status" value="1"/>
</dbReference>
<evidence type="ECO:0000259" key="5">
    <source>
        <dbReference type="PROSITE" id="PS50977"/>
    </source>
</evidence>
<dbReference type="SUPFAM" id="SSF46689">
    <property type="entry name" value="Homeodomain-like"/>
    <property type="match status" value="1"/>
</dbReference>
<dbReference type="Gene3D" id="1.10.357.10">
    <property type="entry name" value="Tetracycline Repressor, domain 2"/>
    <property type="match status" value="1"/>
</dbReference>
<dbReference type="PRINTS" id="PR00455">
    <property type="entry name" value="HTHTETR"/>
</dbReference>
<gene>
    <name evidence="6" type="ORF">FHU39_003638</name>
</gene>
<evidence type="ECO:0000256" key="2">
    <source>
        <dbReference type="ARBA" id="ARBA00023125"/>
    </source>
</evidence>
<organism evidence="6 7">
    <name type="scientific">Flexivirga oryzae</name>
    <dbReference type="NCBI Taxonomy" id="1794944"/>
    <lineage>
        <taxon>Bacteria</taxon>
        <taxon>Bacillati</taxon>
        <taxon>Actinomycetota</taxon>
        <taxon>Actinomycetes</taxon>
        <taxon>Micrococcales</taxon>
        <taxon>Dermacoccaceae</taxon>
        <taxon>Flexivirga</taxon>
    </lineage>
</organism>
<dbReference type="AlphaFoldDB" id="A0A839N8Q6"/>
<name>A0A839N8Q6_9MICO</name>
<dbReference type="SUPFAM" id="SSF48498">
    <property type="entry name" value="Tetracyclin repressor-like, C-terminal domain"/>
    <property type="match status" value="1"/>
</dbReference>